<keyword evidence="2" id="KW-1185">Reference proteome</keyword>
<dbReference type="Proteomes" id="UP000789366">
    <property type="component" value="Unassembled WGS sequence"/>
</dbReference>
<gene>
    <name evidence="1" type="ORF">SPELUC_LOCUS9181</name>
</gene>
<feature type="non-terminal residue" evidence="1">
    <location>
        <position position="1"/>
    </location>
</feature>
<evidence type="ECO:0000313" key="1">
    <source>
        <dbReference type="EMBL" id="CAG8658560.1"/>
    </source>
</evidence>
<comment type="caution">
    <text evidence="1">The sequence shown here is derived from an EMBL/GenBank/DDBJ whole genome shotgun (WGS) entry which is preliminary data.</text>
</comment>
<name>A0ACA9NPE9_9GLOM</name>
<dbReference type="EMBL" id="CAJVPW010015047">
    <property type="protein sequence ID" value="CAG8658560.1"/>
    <property type="molecule type" value="Genomic_DNA"/>
</dbReference>
<proteinExistence type="predicted"/>
<sequence>IAEIVNTGNLKRLQHFSKDDEVIKKFSDIHGVGPSIAMKWHAKGYRTFDDIIQNNLQERIPRDEVTEISKRVEVAACKIDPKLLCITVGSYIRGQPTCGDIDILITRNDSDGKSSLDSFLKLLDALREQGLLTHDLTQHNEEKTSSRYLGIYLFIVPFNELGAALLSFTGNDKFIYTNFL</sequence>
<protein>
    <submittedName>
        <fullName evidence="1">12137_t:CDS:1</fullName>
    </submittedName>
</protein>
<accession>A0ACA9NPE9</accession>
<organism evidence="1 2">
    <name type="scientific">Cetraspora pellucida</name>
    <dbReference type="NCBI Taxonomy" id="1433469"/>
    <lineage>
        <taxon>Eukaryota</taxon>
        <taxon>Fungi</taxon>
        <taxon>Fungi incertae sedis</taxon>
        <taxon>Mucoromycota</taxon>
        <taxon>Glomeromycotina</taxon>
        <taxon>Glomeromycetes</taxon>
        <taxon>Diversisporales</taxon>
        <taxon>Gigasporaceae</taxon>
        <taxon>Cetraspora</taxon>
    </lineage>
</organism>
<evidence type="ECO:0000313" key="2">
    <source>
        <dbReference type="Proteomes" id="UP000789366"/>
    </source>
</evidence>
<reference evidence="1" key="1">
    <citation type="submission" date="2021-06" db="EMBL/GenBank/DDBJ databases">
        <authorList>
            <person name="Kallberg Y."/>
            <person name="Tangrot J."/>
            <person name="Rosling A."/>
        </authorList>
    </citation>
    <scope>NUCLEOTIDE SEQUENCE</scope>
    <source>
        <strain evidence="1">28 12/20/2015</strain>
    </source>
</reference>